<evidence type="ECO:0000313" key="3">
    <source>
        <dbReference type="Proteomes" id="UP000526408"/>
    </source>
</evidence>
<comment type="caution">
    <text evidence="2">The sequence shown here is derived from an EMBL/GenBank/DDBJ whole genome shotgun (WGS) entry which is preliminary data.</text>
</comment>
<dbReference type="AlphaFoldDB" id="A0A7X6H0S2"/>
<feature type="transmembrane region" description="Helical" evidence="1">
    <location>
        <begin position="44"/>
        <end position="75"/>
    </location>
</feature>
<protein>
    <submittedName>
        <fullName evidence="2">Uncharacterized protein</fullName>
    </submittedName>
</protein>
<reference evidence="2 3" key="1">
    <citation type="submission" date="2020-04" db="EMBL/GenBank/DDBJ databases">
        <authorList>
            <person name="Yoon J."/>
        </authorList>
    </citation>
    <scope>NUCLEOTIDE SEQUENCE [LARGE SCALE GENOMIC DNA]</scope>
    <source>
        <strain evidence="2 3">KMU-115</strain>
    </source>
</reference>
<dbReference type="Proteomes" id="UP000526408">
    <property type="component" value="Unassembled WGS sequence"/>
</dbReference>
<keyword evidence="3" id="KW-1185">Reference proteome</keyword>
<gene>
    <name evidence="2" type="ORF">HCU73_14855</name>
</gene>
<sequence length="89" mass="9158">MIWTFLLGAAAGFAVPYVEPQVKRAAEQMAQARIEVEDSEFDLVTLVLLLLVAAALSGGGNAFALLAGALLGVFGKRIVAAIQGRGGDA</sequence>
<evidence type="ECO:0000313" key="2">
    <source>
        <dbReference type="EMBL" id="NKX45873.1"/>
    </source>
</evidence>
<dbReference type="EMBL" id="JAAZQQ010000005">
    <property type="protein sequence ID" value="NKX45873.1"/>
    <property type="molecule type" value="Genomic_DNA"/>
</dbReference>
<accession>A0A7X6H0S2</accession>
<dbReference type="RefSeq" id="WP_168624250.1">
    <property type="nucleotide sequence ID" value="NZ_JAAZQQ010000005.1"/>
</dbReference>
<organism evidence="2 3">
    <name type="scientific">Roseicyclus persicicus</name>
    <dbReference type="NCBI Taxonomy" id="2650661"/>
    <lineage>
        <taxon>Bacteria</taxon>
        <taxon>Pseudomonadati</taxon>
        <taxon>Pseudomonadota</taxon>
        <taxon>Alphaproteobacteria</taxon>
        <taxon>Rhodobacterales</taxon>
        <taxon>Roseobacteraceae</taxon>
        <taxon>Roseicyclus</taxon>
    </lineage>
</organism>
<keyword evidence="1" id="KW-0812">Transmembrane</keyword>
<evidence type="ECO:0000256" key="1">
    <source>
        <dbReference type="SAM" id="Phobius"/>
    </source>
</evidence>
<name>A0A7X6H0S2_9RHOB</name>
<keyword evidence="1" id="KW-0472">Membrane</keyword>
<keyword evidence="1" id="KW-1133">Transmembrane helix</keyword>
<proteinExistence type="predicted"/>